<sequence length="680" mass="75931">MERGNNKKGGSHHPNEVSRAESFRGWSFRDLLASRRKSMEEFELEAEENPNRSRNGKAVKCSNRMGPTDEHEVQKPPSENPQAEFTSSWSLRELLGSQRASVDESEVGSEMTTPQRKKLRGVGGVKEAGMASGSSSPQLGASPIRQLGASPIRETIINPARVLLTPSATFARIKEEKEEISRQTPSPKEWTLKYGITLPLIGDVKWEELKEHTKVWLQNPKNLALLVWVIAVAVAGAILFMVMVGMLNAVIPKKSNRDTWFEVSNQILNALFTLMVLYVHPTRILHTVYLIRWQPKDIIKLREVYCKGGLRKPNEWVHMLVVVLLLQLNCFAQYALCGLNWGYRRANRPAFAVGITLATSFGAAAAAGIYNSVSPLGKDFEEHIGDDEVQQKVNLEDNDLEADKIERGEPKVQPSIFHLHHNYKLLEKRMSFASKEGRFVEHPEWEGGLFDCYEEPTITLFSAACLPCVLGWNLDRMGFGNRYVHVVTFLLLCAAPFLVFDLAAINVNNGYVRHSLGATGIVLCVFGLLYGGFWRIRMRERYNLPPNKWCCGQPGMTDCTQWLFCGFCSLCQEVRTAEAYDIKDDKFYTKRRVHTPGNSPPGLVPNGGDGIDMMAMPGAVPSSSSIQPLPISSMVPIQDSELVVPIELIPADETVFSPPPPQNVNSHKILELESSAEQGN</sequence>
<dbReference type="NCBIfam" id="TIGR01571">
    <property type="entry name" value="A_thal_Cys_rich"/>
    <property type="match status" value="1"/>
</dbReference>
<feature type="transmembrane region" description="Helical" evidence="2">
    <location>
        <begin position="223"/>
        <end position="247"/>
    </location>
</feature>
<evidence type="ECO:0008006" key="5">
    <source>
        <dbReference type="Google" id="ProtNLM"/>
    </source>
</evidence>
<feature type="compositionally biased region" description="Basic and acidic residues" evidence="1">
    <location>
        <begin position="13"/>
        <end position="22"/>
    </location>
</feature>
<dbReference type="InterPro" id="IPR006461">
    <property type="entry name" value="PLAC_motif_containing"/>
</dbReference>
<feature type="transmembrane region" description="Helical" evidence="2">
    <location>
        <begin position="267"/>
        <end position="291"/>
    </location>
</feature>
<feature type="transmembrane region" description="Helical" evidence="2">
    <location>
        <begin position="349"/>
        <end position="370"/>
    </location>
</feature>
<dbReference type="Pfam" id="PF04749">
    <property type="entry name" value="PLAC8"/>
    <property type="match status" value="1"/>
</dbReference>
<name>A0ABP0U9G3_9BRYO</name>
<gene>
    <name evidence="3" type="ORF">CSSPTR1EN2_LOCUS12642</name>
</gene>
<feature type="region of interest" description="Disordered" evidence="1">
    <location>
        <begin position="39"/>
        <end position="85"/>
    </location>
</feature>
<dbReference type="EMBL" id="OZ019894">
    <property type="protein sequence ID" value="CAK9215259.1"/>
    <property type="molecule type" value="Genomic_DNA"/>
</dbReference>
<dbReference type="InterPro" id="IPR021369">
    <property type="entry name" value="DUF2985"/>
</dbReference>
<feature type="region of interest" description="Disordered" evidence="1">
    <location>
        <begin position="654"/>
        <end position="680"/>
    </location>
</feature>
<feature type="transmembrane region" description="Helical" evidence="2">
    <location>
        <begin position="483"/>
        <end position="505"/>
    </location>
</feature>
<dbReference type="PANTHER" id="PTHR31045:SF30">
    <property type="entry name" value="PLAC8 FAMILY PROTEIN"/>
    <property type="match status" value="1"/>
</dbReference>
<evidence type="ECO:0000313" key="3">
    <source>
        <dbReference type="EMBL" id="CAK9215259.1"/>
    </source>
</evidence>
<feature type="region of interest" description="Disordered" evidence="1">
    <location>
        <begin position="1"/>
        <end position="24"/>
    </location>
</feature>
<feature type="transmembrane region" description="Helical" evidence="2">
    <location>
        <begin position="317"/>
        <end position="343"/>
    </location>
</feature>
<keyword evidence="2" id="KW-0472">Membrane</keyword>
<accession>A0ABP0U9G3</accession>
<dbReference type="Proteomes" id="UP001497512">
    <property type="component" value="Chromosome 2"/>
</dbReference>
<feature type="transmembrane region" description="Helical" evidence="2">
    <location>
        <begin position="511"/>
        <end position="533"/>
    </location>
</feature>
<feature type="region of interest" description="Disordered" evidence="1">
    <location>
        <begin position="97"/>
        <end position="143"/>
    </location>
</feature>
<evidence type="ECO:0000256" key="1">
    <source>
        <dbReference type="SAM" id="MobiDB-lite"/>
    </source>
</evidence>
<keyword evidence="4" id="KW-1185">Reference proteome</keyword>
<dbReference type="PANTHER" id="PTHR31045">
    <property type="entry name" value="PLAC8 FAMILY PROTEIN-RELATED"/>
    <property type="match status" value="1"/>
</dbReference>
<evidence type="ECO:0000313" key="4">
    <source>
        <dbReference type="Proteomes" id="UP001497512"/>
    </source>
</evidence>
<proteinExistence type="predicted"/>
<reference evidence="3" key="1">
    <citation type="submission" date="2024-02" db="EMBL/GenBank/DDBJ databases">
        <authorList>
            <consortium name="ELIXIR-Norway"/>
            <consortium name="Elixir Norway"/>
        </authorList>
    </citation>
    <scope>NUCLEOTIDE SEQUENCE</scope>
</reference>
<organism evidence="3 4">
    <name type="scientific">Sphagnum troendelagicum</name>
    <dbReference type="NCBI Taxonomy" id="128251"/>
    <lineage>
        <taxon>Eukaryota</taxon>
        <taxon>Viridiplantae</taxon>
        <taxon>Streptophyta</taxon>
        <taxon>Embryophyta</taxon>
        <taxon>Bryophyta</taxon>
        <taxon>Sphagnophytina</taxon>
        <taxon>Sphagnopsida</taxon>
        <taxon>Sphagnales</taxon>
        <taxon>Sphagnaceae</taxon>
        <taxon>Sphagnum</taxon>
    </lineage>
</organism>
<protein>
    <recommendedName>
        <fullName evidence="5">PLAC8 family protein</fullName>
    </recommendedName>
</protein>
<keyword evidence="2" id="KW-1133">Transmembrane helix</keyword>
<keyword evidence="2" id="KW-0812">Transmembrane</keyword>
<dbReference type="Pfam" id="PF11204">
    <property type="entry name" value="DUF2985"/>
    <property type="match status" value="1"/>
</dbReference>
<evidence type="ECO:0000256" key="2">
    <source>
        <dbReference type="SAM" id="Phobius"/>
    </source>
</evidence>